<dbReference type="InterPro" id="IPR027417">
    <property type="entry name" value="P-loop_NTPase"/>
</dbReference>
<name>A0ABV7KAT5_9HYPH</name>
<proteinExistence type="inferred from homology"/>
<dbReference type="CDD" id="cd03215">
    <property type="entry name" value="ABC_Carb_Monos_II"/>
    <property type="match status" value="1"/>
</dbReference>
<dbReference type="CDD" id="cd03216">
    <property type="entry name" value="ABC_Carb_Monos_I"/>
    <property type="match status" value="1"/>
</dbReference>
<evidence type="ECO:0000313" key="6">
    <source>
        <dbReference type="Proteomes" id="UP001595583"/>
    </source>
</evidence>
<dbReference type="Pfam" id="PF00005">
    <property type="entry name" value="ABC_tran"/>
    <property type="match status" value="2"/>
</dbReference>
<keyword evidence="6" id="KW-1185">Reference proteome</keyword>
<dbReference type="RefSeq" id="WP_378218893.1">
    <property type="nucleotide sequence ID" value="NZ_JBHRTK010000004.1"/>
</dbReference>
<evidence type="ECO:0000256" key="3">
    <source>
        <dbReference type="ARBA" id="ARBA00022840"/>
    </source>
</evidence>
<keyword evidence="2" id="KW-0547">Nucleotide-binding</keyword>
<dbReference type="Gene3D" id="3.40.50.300">
    <property type="entry name" value="P-loop containing nucleotide triphosphate hydrolases"/>
    <property type="match status" value="2"/>
</dbReference>
<dbReference type="InterPro" id="IPR003593">
    <property type="entry name" value="AAA+_ATPase"/>
</dbReference>
<dbReference type="Proteomes" id="UP001595583">
    <property type="component" value="Unassembled WGS sequence"/>
</dbReference>
<dbReference type="EMBL" id="JBHRTK010000004">
    <property type="protein sequence ID" value="MFC3205431.1"/>
    <property type="molecule type" value="Genomic_DNA"/>
</dbReference>
<dbReference type="InterPro" id="IPR017871">
    <property type="entry name" value="ABC_transporter-like_CS"/>
</dbReference>
<evidence type="ECO:0000313" key="5">
    <source>
        <dbReference type="EMBL" id="MFC3205431.1"/>
    </source>
</evidence>
<dbReference type="PROSITE" id="PS50893">
    <property type="entry name" value="ABC_TRANSPORTER_2"/>
    <property type="match status" value="2"/>
</dbReference>
<reference evidence="6" key="1">
    <citation type="journal article" date="2019" name="Int. J. Syst. Evol. Microbiol.">
        <title>The Global Catalogue of Microorganisms (GCM) 10K type strain sequencing project: providing services to taxonomists for standard genome sequencing and annotation.</title>
        <authorList>
            <consortium name="The Broad Institute Genomics Platform"/>
            <consortium name="The Broad Institute Genome Sequencing Center for Infectious Disease"/>
            <person name="Wu L."/>
            <person name="Ma J."/>
        </authorList>
    </citation>
    <scope>NUCLEOTIDE SEQUENCE [LARGE SCALE GENOMIC DNA]</scope>
    <source>
        <strain evidence="6">KCTC 52165</strain>
    </source>
</reference>
<dbReference type="SMART" id="SM00382">
    <property type="entry name" value="AAA"/>
    <property type="match status" value="2"/>
</dbReference>
<dbReference type="InterPro" id="IPR003439">
    <property type="entry name" value="ABC_transporter-like_ATP-bd"/>
</dbReference>
<protein>
    <submittedName>
        <fullName evidence="5">ABC transporter ATP-binding protein</fullName>
    </submittedName>
</protein>
<organism evidence="5 6">
    <name type="scientific">Aquamicrobium soli</name>
    <dbReference type="NCBI Taxonomy" id="1811518"/>
    <lineage>
        <taxon>Bacteria</taxon>
        <taxon>Pseudomonadati</taxon>
        <taxon>Pseudomonadota</taxon>
        <taxon>Alphaproteobacteria</taxon>
        <taxon>Hyphomicrobiales</taxon>
        <taxon>Phyllobacteriaceae</taxon>
        <taxon>Aquamicrobium</taxon>
    </lineage>
</organism>
<dbReference type="SUPFAM" id="SSF52540">
    <property type="entry name" value="P-loop containing nucleoside triphosphate hydrolases"/>
    <property type="match status" value="2"/>
</dbReference>
<evidence type="ECO:0000256" key="1">
    <source>
        <dbReference type="ARBA" id="ARBA00005417"/>
    </source>
</evidence>
<evidence type="ECO:0000256" key="2">
    <source>
        <dbReference type="ARBA" id="ARBA00022741"/>
    </source>
</evidence>
<gene>
    <name evidence="5" type="ORF">ACFOHJ_04340</name>
</gene>
<dbReference type="InterPro" id="IPR050107">
    <property type="entry name" value="ABC_carbohydrate_import_ATPase"/>
</dbReference>
<accession>A0ABV7KAT5</accession>
<comment type="similarity">
    <text evidence="1">Belongs to the ABC transporter superfamily.</text>
</comment>
<sequence length="518" mass="54350">MASRPANGERGRAGASGALLAEARNVSKAFTGVLANDRVDFELRAGEIHALLGENGAGKSTLASILTGLYSADSGEIRVAGQPVSFRSPRDALARGVGIIHQHFHLVDRFTVAENIVLGDTRQGFFMSPAGIRRAVADLGDRYGLEIAPDATVAELSLGERQRVEIVKMLVREVDVLFLDEPTAVLAPGEVEALFATLRRMADDGKAIALVTHKLNEVFSICDRATVMRGGKVVAAAAIEDFTPETIARAMVGRDVDLKPRPSTRAPGAVVLAASGLGMEAGHHCGLHGIDLEIRAGEIVGIAGVAGNGQLQLAEVLAGLQRPDAGKVTVNGTDVTGKGPHAARKAGLAYVPEDRLGTGLASGLSIADNLMLTSDTGFLFDRSGSRKKAAAAIGEYRVKASGPEEVVRRLSGGNVQKILLARELGSQASVFVVASPARGLDVAGIEFVRNLLQDYRDRGAAILLISEDLDEVRLLSDRIVVMHAGHITHQCAAVDYDEAAIGLAISGYSGGGRFADTR</sequence>
<feature type="domain" description="ABC transporter" evidence="4">
    <location>
        <begin position="272"/>
        <end position="509"/>
    </location>
</feature>
<evidence type="ECO:0000259" key="4">
    <source>
        <dbReference type="PROSITE" id="PS50893"/>
    </source>
</evidence>
<comment type="caution">
    <text evidence="5">The sequence shown here is derived from an EMBL/GenBank/DDBJ whole genome shotgun (WGS) entry which is preliminary data.</text>
</comment>
<dbReference type="PANTHER" id="PTHR43790:SF4">
    <property type="entry name" value="GUANOSINE IMPORT ATP-BINDING PROTEIN NUPO"/>
    <property type="match status" value="1"/>
</dbReference>
<feature type="domain" description="ABC transporter" evidence="4">
    <location>
        <begin position="21"/>
        <end position="255"/>
    </location>
</feature>
<keyword evidence="3 5" id="KW-0067">ATP-binding</keyword>
<dbReference type="GO" id="GO:0005524">
    <property type="term" value="F:ATP binding"/>
    <property type="evidence" value="ECO:0007669"/>
    <property type="project" value="UniProtKB-KW"/>
</dbReference>
<dbReference type="PROSITE" id="PS00211">
    <property type="entry name" value="ABC_TRANSPORTER_1"/>
    <property type="match status" value="1"/>
</dbReference>
<dbReference type="PANTHER" id="PTHR43790">
    <property type="entry name" value="CARBOHYDRATE TRANSPORT ATP-BINDING PROTEIN MG119-RELATED"/>
    <property type="match status" value="1"/>
</dbReference>